<dbReference type="GO" id="GO:0005524">
    <property type="term" value="F:ATP binding"/>
    <property type="evidence" value="ECO:0007669"/>
    <property type="project" value="UniProtKB-KW"/>
</dbReference>
<accession>A0A895YN32</accession>
<dbReference type="Gene3D" id="1.10.10.10">
    <property type="entry name" value="Winged helix-like DNA-binding domain superfamily/Winged helix DNA-binding domain"/>
    <property type="match status" value="1"/>
</dbReference>
<evidence type="ECO:0000259" key="3">
    <source>
        <dbReference type="PROSITE" id="PS50043"/>
    </source>
</evidence>
<organism evidence="4 5">
    <name type="scientific">Natronosporangium hydrolyticum</name>
    <dbReference type="NCBI Taxonomy" id="2811111"/>
    <lineage>
        <taxon>Bacteria</taxon>
        <taxon>Bacillati</taxon>
        <taxon>Actinomycetota</taxon>
        <taxon>Actinomycetes</taxon>
        <taxon>Micromonosporales</taxon>
        <taxon>Micromonosporaceae</taxon>
        <taxon>Natronosporangium</taxon>
    </lineage>
</organism>
<reference evidence="4" key="1">
    <citation type="submission" date="2021-02" db="EMBL/GenBank/DDBJ databases">
        <title>Natrosporangium hydrolyticum gen. nov., sp. nov, a haloalkaliphilic actinobacterium from a soda solonchak soil.</title>
        <authorList>
            <person name="Sorokin D.Y."/>
            <person name="Khijniak T.V."/>
            <person name="Zakharycheva A.P."/>
            <person name="Boueva O.V."/>
            <person name="Ariskina E.V."/>
            <person name="Hahnke R.L."/>
            <person name="Bunk B."/>
            <person name="Sproer C."/>
            <person name="Schumann P."/>
            <person name="Evtushenko L.I."/>
            <person name="Kublanov I.V."/>
        </authorList>
    </citation>
    <scope>NUCLEOTIDE SEQUENCE</scope>
    <source>
        <strain evidence="4">DSM 106523</strain>
    </source>
</reference>
<dbReference type="EMBL" id="CP070499">
    <property type="protein sequence ID" value="QSB17372.1"/>
    <property type="molecule type" value="Genomic_DNA"/>
</dbReference>
<feature type="domain" description="HTH luxR-type" evidence="3">
    <location>
        <begin position="847"/>
        <end position="911"/>
    </location>
</feature>
<dbReference type="InterPro" id="IPR016032">
    <property type="entry name" value="Sig_transdc_resp-reg_C-effctor"/>
</dbReference>
<dbReference type="Pfam" id="PF13191">
    <property type="entry name" value="AAA_16"/>
    <property type="match status" value="1"/>
</dbReference>
<dbReference type="Pfam" id="PF00196">
    <property type="entry name" value="GerE"/>
    <property type="match status" value="1"/>
</dbReference>
<dbReference type="PANTHER" id="PTHR16305:SF28">
    <property type="entry name" value="GUANYLATE CYCLASE DOMAIN-CONTAINING PROTEIN"/>
    <property type="match status" value="1"/>
</dbReference>
<dbReference type="GO" id="GO:0005737">
    <property type="term" value="C:cytoplasm"/>
    <property type="evidence" value="ECO:0007669"/>
    <property type="project" value="TreeGrafter"/>
</dbReference>
<dbReference type="Proteomes" id="UP000662857">
    <property type="component" value="Chromosome"/>
</dbReference>
<dbReference type="PRINTS" id="PR00038">
    <property type="entry name" value="HTHLUXR"/>
</dbReference>
<dbReference type="CDD" id="cd06170">
    <property type="entry name" value="LuxR_C_like"/>
    <property type="match status" value="1"/>
</dbReference>
<dbReference type="KEGG" id="nhy:JQS43_16305"/>
<keyword evidence="5" id="KW-1185">Reference proteome</keyword>
<dbReference type="SUPFAM" id="SSF48452">
    <property type="entry name" value="TPR-like"/>
    <property type="match status" value="1"/>
</dbReference>
<gene>
    <name evidence="4" type="ORF">JQS43_16305</name>
</gene>
<dbReference type="InterPro" id="IPR041664">
    <property type="entry name" value="AAA_16"/>
</dbReference>
<evidence type="ECO:0000313" key="5">
    <source>
        <dbReference type="Proteomes" id="UP000662857"/>
    </source>
</evidence>
<dbReference type="InterPro" id="IPR036388">
    <property type="entry name" value="WH-like_DNA-bd_sf"/>
</dbReference>
<dbReference type="SUPFAM" id="SSF52540">
    <property type="entry name" value="P-loop containing nucleoside triphosphate hydrolases"/>
    <property type="match status" value="1"/>
</dbReference>
<evidence type="ECO:0000256" key="1">
    <source>
        <dbReference type="ARBA" id="ARBA00022741"/>
    </source>
</evidence>
<dbReference type="AlphaFoldDB" id="A0A895YN32"/>
<dbReference type="PANTHER" id="PTHR16305">
    <property type="entry name" value="TESTICULAR SOLUBLE ADENYLYL CYCLASE"/>
    <property type="match status" value="1"/>
</dbReference>
<keyword evidence="2" id="KW-0067">ATP-binding</keyword>
<dbReference type="InterPro" id="IPR000792">
    <property type="entry name" value="Tscrpt_reg_LuxR_C"/>
</dbReference>
<dbReference type="InterPro" id="IPR011990">
    <property type="entry name" value="TPR-like_helical_dom_sf"/>
</dbReference>
<proteinExistence type="predicted"/>
<dbReference type="GO" id="GO:0004016">
    <property type="term" value="F:adenylate cyclase activity"/>
    <property type="evidence" value="ECO:0007669"/>
    <property type="project" value="TreeGrafter"/>
</dbReference>
<dbReference type="SUPFAM" id="SSF46894">
    <property type="entry name" value="C-terminal effector domain of the bipartite response regulators"/>
    <property type="match status" value="1"/>
</dbReference>
<name>A0A895YN32_9ACTN</name>
<protein>
    <submittedName>
        <fullName evidence="4">AAA family ATPase</fullName>
    </submittedName>
</protein>
<keyword evidence="1" id="KW-0547">Nucleotide-binding</keyword>
<dbReference type="PROSITE" id="PS50043">
    <property type="entry name" value="HTH_LUXR_2"/>
    <property type="match status" value="1"/>
</dbReference>
<evidence type="ECO:0000256" key="2">
    <source>
        <dbReference type="ARBA" id="ARBA00022840"/>
    </source>
</evidence>
<dbReference type="GO" id="GO:0006355">
    <property type="term" value="P:regulation of DNA-templated transcription"/>
    <property type="evidence" value="ECO:0007669"/>
    <property type="project" value="InterPro"/>
</dbReference>
<dbReference type="SMART" id="SM00421">
    <property type="entry name" value="HTH_LUXR"/>
    <property type="match status" value="1"/>
</dbReference>
<dbReference type="Gene3D" id="3.40.50.300">
    <property type="entry name" value="P-loop containing nucleotide triphosphate hydrolases"/>
    <property type="match status" value="1"/>
</dbReference>
<dbReference type="InterPro" id="IPR027417">
    <property type="entry name" value="P-loop_NTPase"/>
</dbReference>
<evidence type="ECO:0000313" key="4">
    <source>
        <dbReference type="EMBL" id="QSB17372.1"/>
    </source>
</evidence>
<sequence length="911" mass="97136">MIGRDQELRRLRELAAVGASRVALLAGEPGIGKTRLVQELLGGLPAATQVLLGHAEPESLARPYEVLLDALGAGPGAFPADDPELLVVTDQAAAPVERLHAGLAVVERLLGDVPAVIVFEDLHWIDSESAALFERLADRDAPQLLVGTYRPDEITNRHPLAGLLARLERRHAVTHLRLSGLHQADTAALLASVAGRPVPHRSAAVLYDRTGGNPFFLEELLRGCEGGDPARLGEQPLPWSLAEVLRRQVDELPPVGRRVAEAAAVLGHRVPFDLFTAVTGTDESALVEALRELVERGLLVESGPDEFAFRHALVREALTSRMLGRERRRLHETALEALLASGDPDPALVAHHAHGAGRYQELVDAARRGAPRYLEMGSAYQALQLAELGLAEAGDDLALLAAATRSAWLAGLGEEAVEYARQWRRLATAPAERVDALTVALRLAWEADEVAEMVELTEQLAQLLPDLPAGPERARALTALAESSMLRGSTEAAVAWADAALELAASFELPRVRLAASVEKGCALMMQPHTRRRSRELLTAVAAESEHRREWTLAARACYALLQLGPDPAAGDEQAALTGQAGILARMGVAAERANFESLLDTAFFQARAQVAIREGDLPAAIAALQEGRSRDRGYQVRGRRAHDYAVFLAGLYLEAGELDRVAELAAPLATSAARDRPALPGIDFHLACRRGDLAAAERYLDELLALRGRGVTFWGQLAHDLVSAGLAVGVALPRLRQLVGGGDSQEDQRRLMTLVEAQLAEAAGEPATALAGFRAVAELPTGPPPVRGVAHTGAARCLLVLGEKEAALGHAEAATTALARWGGWRVAQLAQLRAQLGMMPSAGPAAPTGPAALTAREREVAVLVADGLTNAELARRLYISPRTAAVHVSHILRKLEVGSRTEVAAVLRPG</sequence>
<dbReference type="GO" id="GO:0003677">
    <property type="term" value="F:DNA binding"/>
    <property type="evidence" value="ECO:0007669"/>
    <property type="project" value="InterPro"/>
</dbReference>